<keyword evidence="2" id="KW-1133">Transmembrane helix</keyword>
<feature type="transmembrane region" description="Helical" evidence="2">
    <location>
        <begin position="692"/>
        <end position="714"/>
    </location>
</feature>
<dbReference type="PANTHER" id="PTHR33862">
    <property type="entry name" value="OROFACIAL CLEFT 1 CANDIDATE GENE 1 PROTEIN"/>
    <property type="match status" value="1"/>
</dbReference>
<evidence type="ECO:0000313" key="4">
    <source>
        <dbReference type="RefSeq" id="XP_025746653.1"/>
    </source>
</evidence>
<reference evidence="4" key="2">
    <citation type="submission" date="2025-08" db="UniProtKB">
        <authorList>
            <consortium name="RefSeq"/>
        </authorList>
    </citation>
    <scope>IDENTIFICATION</scope>
    <source>
        <tissue evidence="4">Blood</tissue>
    </source>
</reference>
<dbReference type="RefSeq" id="XP_025746653.1">
    <property type="nucleotide sequence ID" value="XM_025890868.1"/>
</dbReference>
<feature type="transmembrane region" description="Helical" evidence="2">
    <location>
        <begin position="658"/>
        <end position="680"/>
    </location>
</feature>
<dbReference type="InParanoid" id="A0A3Q7QLM0"/>
<evidence type="ECO:0000256" key="1">
    <source>
        <dbReference type="SAM" id="MobiDB-lite"/>
    </source>
</evidence>
<dbReference type="PANTHER" id="PTHR33862:SF3">
    <property type="entry name" value="OROFACIAL CLEFT 1 CANDIDATE GENE 1 PROTEIN"/>
    <property type="match status" value="1"/>
</dbReference>
<evidence type="ECO:0000256" key="2">
    <source>
        <dbReference type="SAM" id="Phobius"/>
    </source>
</evidence>
<dbReference type="AlphaFoldDB" id="A0A3Q7QLM0"/>
<dbReference type="InterPro" id="IPR031390">
    <property type="entry name" value="OFCC1"/>
</dbReference>
<feature type="non-terminal residue" evidence="4">
    <location>
        <position position="1"/>
    </location>
</feature>
<protein>
    <submittedName>
        <fullName evidence="4">Orofacial cleft 1 candidate gene 1 protein</fullName>
    </submittedName>
</protein>
<reference key="1">
    <citation type="submission" date="2019-01" db="UniProtKB">
        <authorList>
            <consortium name="RefSeq"/>
        </authorList>
    </citation>
    <scope>IDENTIFICATION</scope>
</reference>
<gene>
    <name evidence="4" type="primary">OFCC1</name>
</gene>
<organism evidence="3 4">
    <name type="scientific">Callorhinus ursinus</name>
    <name type="common">Northern fur seal</name>
    <dbReference type="NCBI Taxonomy" id="34884"/>
    <lineage>
        <taxon>Eukaryota</taxon>
        <taxon>Metazoa</taxon>
        <taxon>Chordata</taxon>
        <taxon>Craniata</taxon>
        <taxon>Vertebrata</taxon>
        <taxon>Euteleostomi</taxon>
        <taxon>Mammalia</taxon>
        <taxon>Eutheria</taxon>
        <taxon>Laurasiatheria</taxon>
        <taxon>Carnivora</taxon>
        <taxon>Caniformia</taxon>
        <taxon>Pinnipedia</taxon>
        <taxon>Otariidae</taxon>
        <taxon>Callorhinus</taxon>
    </lineage>
</organism>
<proteinExistence type="predicted"/>
<evidence type="ECO:0000313" key="3">
    <source>
        <dbReference type="Proteomes" id="UP000286641"/>
    </source>
</evidence>
<sequence>LQKFQQKALKQTKQKKSKSAEFLMVKEDREAMEGIGNPAFNMSSPDLLAHQTSDKRVIRHDMPDHTLAAHQQKFGLLASAEPKGNEYSRNYFDPLMDEEINPRQCGMEVSREVDNRILCDRLMRLFDKHGQREAQDESFKEILDSEEPVSSRKRPEPRKEDSQATSVYNEVSRPVQKSIILPGSSSLEQDLKFEGEGLNQYIPMSCLKTDKTFKKAPSQPLIADLNVCKEDSAAKLCSLPEVTHESKGAAGPCWKVEQGQVPQHLQIQMKCIRGLKNKVPQGSYLLRVSLLGRPGGCALQWRQTEQLKTRTHPVRHDGNFYDVGLYFHESLYVVLPPKKDVKPGMAFLFELCLLRGKYACFDSVVGWAAFPLCDNNFDVVEGKFKCPLLRGHYDQTLDNFRKMEDFICLDLDHWLCNLYFQVIKLPLCLDDQQTYERQTPLSPEFPVSLMAEAQKVESGVEENTPGLSEKQTEENICASLDDKAKPSLHSSQGSISNKIGPCPMDCDLNLLKEDHELHKKGERLIDHSVKKKLAAWRTTEIEDYSVDASYLEELEEHRFSVCCLSLAGGTGSGGLLKHLHFVRVSVFSELQLAQWQSQGFWYIILLMASLWFLRLYLHYLSQWLFLQAISTPVTKFHFSPFTVELCYSTSSLQIREELLVVVVGPLVLNAAILPLVLIRWGCQILFGSCPDVLSKLIITMGLWTVLDPLAVFIVDTVLGRLTHNGEIPVADAAKLYWVFVRTKHSGVLGVMLTVLIYSLLFIISSLILYLYCLRLHSDSWILDAFQRIHTEETKFFIPYDLEISNQELSYIVKRSEQWRGIHGERKKFYHPVSPIDFTFLISTLLSSICYCTSNDLNTRLLNNSNTLLTALPPYSLTLQLPRHHTVHELIL</sequence>
<keyword evidence="2" id="KW-0472">Membrane</keyword>
<feature type="compositionally biased region" description="Basic and acidic residues" evidence="1">
    <location>
        <begin position="133"/>
        <end position="162"/>
    </location>
</feature>
<feature type="transmembrane region" description="Helical" evidence="2">
    <location>
        <begin position="599"/>
        <end position="617"/>
    </location>
</feature>
<keyword evidence="2" id="KW-0812">Transmembrane</keyword>
<dbReference type="Pfam" id="PF15680">
    <property type="entry name" value="OFCC1"/>
    <property type="match status" value="1"/>
</dbReference>
<dbReference type="Proteomes" id="UP000286641">
    <property type="component" value="Unplaced"/>
</dbReference>
<feature type="transmembrane region" description="Helical" evidence="2">
    <location>
        <begin position="747"/>
        <end position="771"/>
    </location>
</feature>
<feature type="region of interest" description="Disordered" evidence="1">
    <location>
        <begin position="133"/>
        <end position="169"/>
    </location>
</feature>
<keyword evidence="3" id="KW-1185">Reference proteome</keyword>
<accession>A0A3Q7QLM0</accession>
<name>A0A3Q7QLM0_CALUR</name>